<dbReference type="Proteomes" id="UP000011625">
    <property type="component" value="Unassembled WGS sequence"/>
</dbReference>
<dbReference type="GO" id="GO:0016758">
    <property type="term" value="F:hexosyltransferase activity"/>
    <property type="evidence" value="ECO:0007669"/>
    <property type="project" value="UniProtKB-ARBA"/>
</dbReference>
<name>M0MZ14_9EURY</name>
<dbReference type="PANTHER" id="PTHR22916:SF3">
    <property type="entry name" value="UDP-GLCNAC:BETAGAL BETA-1,3-N-ACETYLGLUCOSAMINYLTRANSFERASE-LIKE PROTEIN 1"/>
    <property type="match status" value="1"/>
</dbReference>
<evidence type="ECO:0000259" key="1">
    <source>
        <dbReference type="Pfam" id="PF00535"/>
    </source>
</evidence>
<dbReference type="PANTHER" id="PTHR22916">
    <property type="entry name" value="GLYCOSYLTRANSFERASE"/>
    <property type="match status" value="1"/>
</dbReference>
<accession>M0MZ14</accession>
<evidence type="ECO:0000313" key="2">
    <source>
        <dbReference type="EMBL" id="EMA50533.1"/>
    </source>
</evidence>
<dbReference type="InterPro" id="IPR029044">
    <property type="entry name" value="Nucleotide-diphossugar_trans"/>
</dbReference>
<dbReference type="InterPro" id="IPR001173">
    <property type="entry name" value="Glyco_trans_2-like"/>
</dbReference>
<evidence type="ECO:0000313" key="3">
    <source>
        <dbReference type="Proteomes" id="UP000011625"/>
    </source>
</evidence>
<dbReference type="RefSeq" id="WP_005044606.1">
    <property type="nucleotide sequence ID" value="NZ_AOME01000071.1"/>
</dbReference>
<gene>
    <name evidence="2" type="ORF">C450_14853</name>
</gene>
<organism evidence="2 3">
    <name type="scientific">Halococcus salifodinae DSM 8989</name>
    <dbReference type="NCBI Taxonomy" id="1227456"/>
    <lineage>
        <taxon>Archaea</taxon>
        <taxon>Methanobacteriati</taxon>
        <taxon>Methanobacteriota</taxon>
        <taxon>Stenosarchaea group</taxon>
        <taxon>Halobacteria</taxon>
        <taxon>Halobacteriales</taxon>
        <taxon>Halococcaceae</taxon>
        <taxon>Halococcus</taxon>
    </lineage>
</organism>
<dbReference type="AlphaFoldDB" id="M0MZ14"/>
<dbReference type="OrthoDB" id="46222at2157"/>
<sequence>MCPPSPDDAPATAAPDVPLVSVVIPTYYRNDRLGGTIESVAEQDHPTEIIVVDDSGEGHAEPVVAEFDVTYLDLDRNRGSNPARTMGAERATGEYVQFLDDDDRLLPGKLARQVDLLEGTEAGVAYCGMTYEDGRTVLPDSTVRGDVLESALAFAMSPCVTSTMLIDREMLDGVLPLPDRPGGDDLGLMIDLARRTSFEFVDDSLVRRGLIDDSRGKSPGLIRGRLEIVREYDDLYRAASPGVRADALANTYRLEGRMQLRDRRWSGAAVRSFARACYHAPSIRTAVPLGASLFGQPGMDAMQRVYQLTR</sequence>
<proteinExistence type="predicted"/>
<dbReference type="Gene3D" id="3.90.550.10">
    <property type="entry name" value="Spore Coat Polysaccharide Biosynthesis Protein SpsA, Chain A"/>
    <property type="match status" value="1"/>
</dbReference>
<comment type="caution">
    <text evidence="2">The sequence shown here is derived from an EMBL/GenBank/DDBJ whole genome shotgun (WGS) entry which is preliminary data.</text>
</comment>
<protein>
    <submittedName>
        <fullName evidence="2">Glycosyl transferase</fullName>
    </submittedName>
</protein>
<dbReference type="EMBL" id="AOME01000071">
    <property type="protein sequence ID" value="EMA50533.1"/>
    <property type="molecule type" value="Genomic_DNA"/>
</dbReference>
<dbReference type="SUPFAM" id="SSF53448">
    <property type="entry name" value="Nucleotide-diphospho-sugar transferases"/>
    <property type="match status" value="1"/>
</dbReference>
<keyword evidence="2" id="KW-0808">Transferase</keyword>
<dbReference type="STRING" id="1227456.C450_14853"/>
<dbReference type="PATRIC" id="fig|1227456.3.peg.3010"/>
<dbReference type="CDD" id="cd00761">
    <property type="entry name" value="Glyco_tranf_GTA_type"/>
    <property type="match status" value="1"/>
</dbReference>
<keyword evidence="3" id="KW-1185">Reference proteome</keyword>
<feature type="domain" description="Glycosyltransferase 2-like" evidence="1">
    <location>
        <begin position="21"/>
        <end position="136"/>
    </location>
</feature>
<dbReference type="Pfam" id="PF00535">
    <property type="entry name" value="Glycos_transf_2"/>
    <property type="match status" value="1"/>
</dbReference>
<reference evidence="2 3" key="1">
    <citation type="journal article" date="2014" name="PLoS Genet.">
        <title>Phylogenetically driven sequencing of extremely halophilic archaea reveals strategies for static and dynamic osmo-response.</title>
        <authorList>
            <person name="Becker E.A."/>
            <person name="Seitzer P.M."/>
            <person name="Tritt A."/>
            <person name="Larsen D."/>
            <person name="Krusor M."/>
            <person name="Yao A.I."/>
            <person name="Wu D."/>
            <person name="Madern D."/>
            <person name="Eisen J.A."/>
            <person name="Darling A.E."/>
            <person name="Facciotti M.T."/>
        </authorList>
    </citation>
    <scope>NUCLEOTIDE SEQUENCE [LARGE SCALE GENOMIC DNA]</scope>
    <source>
        <strain evidence="2 3">DSM 8989</strain>
    </source>
</reference>